<keyword evidence="5" id="KW-0378">Hydrolase</keyword>
<dbReference type="EC" id="3.1.3.1" evidence="5"/>
<feature type="binding site" evidence="2">
    <location>
        <position position="265"/>
    </location>
    <ligand>
        <name>Mg(2+)</name>
        <dbReference type="ChEBI" id="CHEBI:18420"/>
    </ligand>
</feature>
<feature type="binding site" evidence="2">
    <location>
        <position position="448"/>
    </location>
    <ligand>
        <name>Zn(2+)</name>
        <dbReference type="ChEBI" id="CHEBI:29105"/>
        <label>2</label>
    </ligand>
</feature>
<dbReference type="EMBL" id="JACHIG010000011">
    <property type="protein sequence ID" value="MBB5034771.1"/>
    <property type="molecule type" value="Genomic_DNA"/>
</dbReference>
<feature type="active site" description="Phosphoserine intermediate" evidence="1">
    <location>
        <position position="206"/>
    </location>
</feature>
<comment type="caution">
    <text evidence="5">The sequence shown here is derived from an EMBL/GenBank/DDBJ whole genome shotgun (WGS) entry which is preliminary data.</text>
</comment>
<keyword evidence="2" id="KW-0479">Metal-binding</keyword>
<dbReference type="SMART" id="SM00098">
    <property type="entry name" value="alkPPc"/>
    <property type="match status" value="1"/>
</dbReference>
<sequence length="643" mass="67079">MKLKHATHFIAALSGLSALSSAFAAPSVTRLNPPSALFSYNDATPPYISRFLPAQRFDLQATIQADAGKTITSVVFKVNGVAVVPATGASAITSIGSDKFSATVRAYSNNTPGVKTLTVEATQSDSLQASATGNFEIASITLNAGRKAKNIIWVIGDGTGIAHRTAARIVSKGAALGKAVDPLAIDTLPVTGIVTTHSLNSIVTDSAPGAHCYSTGNKANNGQEGVFPDDTADKWDNPRVEHMGNYLARTQNKWLGIVTTADVEDATPAAFAVSTQDRGAGTGICDMYLDEAATNHNLHVLMGGGRKWFLPSTTSGSGRVNSSTASGADYVVPSDIQAGWSVPAGAVDPNRDLIADFQTAGFYYAPNLAGLNAMTGSETKLLGLFNSGHMDVSLDKIAYRRTGTAAAGSLISTYPDQPMLEEMTDKALSVLSKNANGFVIMIEAASVDKQAHNMDTERWVHDAIELDRAVAKCIAFQAANPDTLIIVTADHECAGINIIGGSLVTNSSLVTRAASGGGAAQLRAPVVGTYDNAKFPAYTNAADGYPTTMDVDYRMLIGYAGNSDRYEDWLTNPTYNQDPIARDTAGNFLVTGQQPGTGVQSAVHTASDIPLSAGGRGAAAFTGVFDNTDAFFKAMQAAIGGAK</sequence>
<dbReference type="PANTHER" id="PTHR11596">
    <property type="entry name" value="ALKALINE PHOSPHATASE"/>
    <property type="match status" value="1"/>
</dbReference>
<comment type="similarity">
    <text evidence="3">Belongs to the alkaline phosphatase family.</text>
</comment>
<feature type="chain" id="PRO_5030580549" evidence="4">
    <location>
        <begin position="25"/>
        <end position="643"/>
    </location>
</feature>
<dbReference type="GO" id="GO:0046872">
    <property type="term" value="F:metal ion binding"/>
    <property type="evidence" value="ECO:0007669"/>
    <property type="project" value="UniProtKB-KW"/>
</dbReference>
<dbReference type="PRINTS" id="PR00113">
    <property type="entry name" value="ALKPHPHTASE"/>
</dbReference>
<evidence type="ECO:0000313" key="6">
    <source>
        <dbReference type="Proteomes" id="UP000590740"/>
    </source>
</evidence>
<evidence type="ECO:0000256" key="2">
    <source>
        <dbReference type="PIRSR" id="PIRSR601952-2"/>
    </source>
</evidence>
<accession>A0A7W7YEL1</accession>
<feature type="binding site" evidence="2">
    <location>
        <position position="157"/>
    </location>
    <ligand>
        <name>Zn(2+)</name>
        <dbReference type="ChEBI" id="CHEBI:29105"/>
        <label>2</label>
    </ligand>
</feature>
<feature type="binding site" evidence="2">
    <location>
        <position position="452"/>
    </location>
    <ligand>
        <name>Zn(2+)</name>
        <dbReference type="ChEBI" id="CHEBI:29105"/>
        <label>2</label>
    </ligand>
</feature>
<keyword evidence="6" id="KW-1185">Reference proteome</keyword>
<dbReference type="SUPFAM" id="SSF53649">
    <property type="entry name" value="Alkaline phosphatase-like"/>
    <property type="match status" value="1"/>
</dbReference>
<name>A0A7W7YEL1_9BACT</name>
<dbReference type="Proteomes" id="UP000590740">
    <property type="component" value="Unassembled WGS sequence"/>
</dbReference>
<feature type="signal peptide" evidence="4">
    <location>
        <begin position="1"/>
        <end position="24"/>
    </location>
</feature>
<comment type="cofactor">
    <cofactor evidence="2">
        <name>Zn(2+)</name>
        <dbReference type="ChEBI" id="CHEBI:29105"/>
    </cofactor>
    <text evidence="2">Binds 2 Zn(2+) ions.</text>
</comment>
<dbReference type="Gene3D" id="3.40.720.10">
    <property type="entry name" value="Alkaline Phosphatase, subunit A"/>
    <property type="match status" value="1"/>
</dbReference>
<feature type="binding site" evidence="2">
    <location>
        <position position="604"/>
    </location>
    <ligand>
        <name>Zn(2+)</name>
        <dbReference type="ChEBI" id="CHEBI:29105"/>
        <label>2</label>
    </ligand>
</feature>
<evidence type="ECO:0000256" key="4">
    <source>
        <dbReference type="SAM" id="SignalP"/>
    </source>
</evidence>
<dbReference type="InterPro" id="IPR001952">
    <property type="entry name" value="Alkaline_phosphatase"/>
</dbReference>
<feature type="binding site" evidence="2">
    <location>
        <position position="157"/>
    </location>
    <ligand>
        <name>Mg(2+)</name>
        <dbReference type="ChEBI" id="CHEBI:18420"/>
    </ligand>
</feature>
<dbReference type="Pfam" id="PF00245">
    <property type="entry name" value="Alk_phosphatase"/>
    <property type="match status" value="1"/>
</dbReference>
<keyword evidence="4" id="KW-0732">Signal</keyword>
<dbReference type="InterPro" id="IPR017850">
    <property type="entry name" value="Alkaline_phosphatase_core_sf"/>
</dbReference>
<dbReference type="RefSeq" id="WP_184342882.1">
    <property type="nucleotide sequence ID" value="NZ_JACHIG010000011.1"/>
</dbReference>
<reference evidence="5 6" key="1">
    <citation type="submission" date="2020-08" db="EMBL/GenBank/DDBJ databases">
        <title>Genomic Encyclopedia of Type Strains, Phase IV (KMG-IV): sequencing the most valuable type-strain genomes for metagenomic binning, comparative biology and taxonomic classification.</title>
        <authorList>
            <person name="Goeker M."/>
        </authorList>
    </citation>
    <scope>NUCLEOTIDE SEQUENCE [LARGE SCALE GENOMIC DNA]</scope>
    <source>
        <strain evidence="5 6">DSM 12252</strain>
    </source>
</reference>
<dbReference type="GO" id="GO:0004035">
    <property type="term" value="F:alkaline phosphatase activity"/>
    <property type="evidence" value="ECO:0007669"/>
    <property type="project" value="UniProtKB-EC"/>
</dbReference>
<feature type="binding site" evidence="2">
    <location>
        <position position="490"/>
    </location>
    <ligand>
        <name>Zn(2+)</name>
        <dbReference type="ChEBI" id="CHEBI:29105"/>
        <label>2</label>
    </ligand>
</feature>
<evidence type="ECO:0000313" key="5">
    <source>
        <dbReference type="EMBL" id="MBB5034771.1"/>
    </source>
</evidence>
<keyword evidence="2" id="KW-0862">Zinc</keyword>
<dbReference type="CDD" id="cd16012">
    <property type="entry name" value="ALP"/>
    <property type="match status" value="1"/>
</dbReference>
<keyword evidence="2" id="KW-0460">Magnesium</keyword>
<evidence type="ECO:0000256" key="3">
    <source>
        <dbReference type="RuleBase" id="RU003946"/>
    </source>
</evidence>
<proteinExistence type="inferred from homology"/>
<gene>
    <name evidence="5" type="ORF">HNQ65_004379</name>
</gene>
<evidence type="ECO:0000256" key="1">
    <source>
        <dbReference type="PIRSR" id="PIRSR601952-1"/>
    </source>
</evidence>
<feature type="binding site" evidence="2">
    <location>
        <position position="443"/>
    </location>
    <ligand>
        <name>Mg(2+)</name>
        <dbReference type="ChEBI" id="CHEBI:18420"/>
    </ligand>
</feature>
<comment type="cofactor">
    <cofactor evidence="2">
        <name>Mg(2+)</name>
        <dbReference type="ChEBI" id="CHEBI:18420"/>
    </cofactor>
    <text evidence="2">Binds 1 Mg(2+) ion.</text>
</comment>
<organism evidence="5 6">
    <name type="scientific">Prosthecobacter vanneervenii</name>
    <dbReference type="NCBI Taxonomy" id="48466"/>
    <lineage>
        <taxon>Bacteria</taxon>
        <taxon>Pseudomonadati</taxon>
        <taxon>Verrucomicrobiota</taxon>
        <taxon>Verrucomicrobiia</taxon>
        <taxon>Verrucomicrobiales</taxon>
        <taxon>Verrucomicrobiaceae</taxon>
        <taxon>Prosthecobacter</taxon>
    </lineage>
</organism>
<feature type="binding site" evidence="2">
    <location>
        <position position="267"/>
    </location>
    <ligand>
        <name>Mg(2+)</name>
        <dbReference type="ChEBI" id="CHEBI:18420"/>
    </ligand>
</feature>
<dbReference type="AlphaFoldDB" id="A0A7W7YEL1"/>
<dbReference type="PANTHER" id="PTHR11596:SF72">
    <property type="entry name" value="ALKALINE PHOSPHATASE"/>
    <property type="match status" value="1"/>
</dbReference>
<protein>
    <submittedName>
        <fullName evidence="5">Alkaline phosphatase</fullName>
        <ecNumber evidence="5">3.1.3.1</ecNumber>
    </submittedName>
</protein>
<feature type="binding site" evidence="2">
    <location>
        <position position="491"/>
    </location>
    <ligand>
        <name>Zn(2+)</name>
        <dbReference type="ChEBI" id="CHEBI:29105"/>
        <label>2</label>
    </ligand>
</feature>